<accession>A0ABW6HQ10</accession>
<feature type="chain" id="PRO_5046598362" evidence="1">
    <location>
        <begin position="20"/>
        <end position="154"/>
    </location>
</feature>
<evidence type="ECO:0000313" key="3">
    <source>
        <dbReference type="Proteomes" id="UP001600039"/>
    </source>
</evidence>
<organism evidence="2 3">
    <name type="scientific">Flavobacterium fructosi</name>
    <dbReference type="NCBI Taxonomy" id="3230416"/>
    <lineage>
        <taxon>Bacteria</taxon>
        <taxon>Pseudomonadati</taxon>
        <taxon>Bacteroidota</taxon>
        <taxon>Flavobacteriia</taxon>
        <taxon>Flavobacteriales</taxon>
        <taxon>Flavobacteriaceae</taxon>
        <taxon>Flavobacterium</taxon>
    </lineage>
</organism>
<name>A0ABW6HQ10_9FLAO</name>
<keyword evidence="1" id="KW-0732">Signal</keyword>
<evidence type="ECO:0000256" key="1">
    <source>
        <dbReference type="SAM" id="SignalP"/>
    </source>
</evidence>
<dbReference type="Proteomes" id="UP001600039">
    <property type="component" value="Unassembled WGS sequence"/>
</dbReference>
<proteinExistence type="predicted"/>
<gene>
    <name evidence="2" type="ORF">ACFX5D_14105</name>
</gene>
<reference evidence="2 3" key="1">
    <citation type="submission" date="2024-06" db="EMBL/GenBank/DDBJ databases">
        <title>Flavobacterium spp. isolated from glacier.</title>
        <authorList>
            <person name="Han D."/>
        </authorList>
    </citation>
    <scope>NUCLEOTIDE SEQUENCE [LARGE SCALE GENOMIC DNA]</scope>
    <source>
        <strain evidence="2 3">LB3P45</strain>
    </source>
</reference>
<dbReference type="RefSeq" id="WP_379858848.1">
    <property type="nucleotide sequence ID" value="NZ_JBHZQA010000010.1"/>
</dbReference>
<keyword evidence="3" id="KW-1185">Reference proteome</keyword>
<dbReference type="EMBL" id="JBHZQA010000010">
    <property type="protein sequence ID" value="MFE3849102.1"/>
    <property type="molecule type" value="Genomic_DNA"/>
</dbReference>
<evidence type="ECO:0000313" key="2">
    <source>
        <dbReference type="EMBL" id="MFE3849102.1"/>
    </source>
</evidence>
<protein>
    <submittedName>
        <fullName evidence="2">Uncharacterized protein</fullName>
    </submittedName>
</protein>
<sequence>MKKLLLLTVALLALSFAQAQDLQTIDLMVQSNSLEDIKWVSDKIAVLSPEKYVYYKTGNRTLRDEKYKTIIYAPASMTDEDKKEFTQEEKDSCLIVVWSDKGNSYSFFEVSNQDKNLLPFWKITFASDKEYRVSKELKYKFVKNETSSSIVKSY</sequence>
<comment type="caution">
    <text evidence="2">The sequence shown here is derived from an EMBL/GenBank/DDBJ whole genome shotgun (WGS) entry which is preliminary data.</text>
</comment>
<feature type="signal peptide" evidence="1">
    <location>
        <begin position="1"/>
        <end position="19"/>
    </location>
</feature>